<reference evidence="1" key="1">
    <citation type="journal article" date="2014" name="Int. J. Syst. Evol. Microbiol.">
        <title>Complete genome sequence of Corynebacterium casei LMG S-19264T (=DSM 44701T), isolated from a smear-ripened cheese.</title>
        <authorList>
            <consortium name="US DOE Joint Genome Institute (JGI-PGF)"/>
            <person name="Walter F."/>
            <person name="Albersmeier A."/>
            <person name="Kalinowski J."/>
            <person name="Ruckert C."/>
        </authorList>
    </citation>
    <scope>NUCLEOTIDE SEQUENCE</scope>
    <source>
        <strain evidence="1">JCM 4834</strain>
    </source>
</reference>
<gene>
    <name evidence="2" type="ORF">CP968_27030</name>
    <name evidence="1" type="ORF">GCM10010371_63240</name>
</gene>
<evidence type="ECO:0000313" key="1">
    <source>
        <dbReference type="EMBL" id="GGZ94677.1"/>
    </source>
</evidence>
<sequence>MTHELALRVDERGPGAGAEDELRSLLRWLTADETLAGGLRTRLVHDPDGAPDTDVAAEPMGFGLDLLQLAVGSGLSTGSLVFAVLQWQASRRPAPDLTVRRGDYEVRLTGDAARDPDALARVLAALEPADATGAGDDDGTA</sequence>
<dbReference type="InterPro" id="IPR045428">
    <property type="entry name" value="EACC1"/>
</dbReference>
<dbReference type="Pfam" id="PF19953">
    <property type="entry name" value="EACC1"/>
    <property type="match status" value="1"/>
</dbReference>
<proteinExistence type="predicted"/>
<reference evidence="1" key="3">
    <citation type="submission" date="2020-09" db="EMBL/GenBank/DDBJ databases">
        <authorList>
            <person name="Sun Q."/>
            <person name="Ohkuma M."/>
        </authorList>
    </citation>
    <scope>NUCLEOTIDE SEQUENCE</scope>
    <source>
        <strain evidence="1">JCM 4834</strain>
    </source>
</reference>
<evidence type="ECO:0000313" key="3">
    <source>
        <dbReference type="Proteomes" id="UP000326831"/>
    </source>
</evidence>
<dbReference type="RefSeq" id="WP_150520461.1">
    <property type="nucleotide sequence ID" value="NZ_BMVX01000037.1"/>
</dbReference>
<protein>
    <submittedName>
        <fullName evidence="2">Uncharacterized protein</fullName>
    </submittedName>
</protein>
<dbReference type="KEGG" id="ssub:CP968_27030"/>
<reference evidence="2 3" key="2">
    <citation type="submission" date="2017-09" db="EMBL/GenBank/DDBJ databases">
        <authorList>
            <person name="Lee N."/>
            <person name="Cho B.-K."/>
        </authorList>
    </citation>
    <scope>NUCLEOTIDE SEQUENCE [LARGE SCALE GENOMIC DNA]</scope>
    <source>
        <strain evidence="2 3">ATCC 27467</strain>
    </source>
</reference>
<dbReference type="EMBL" id="CP023701">
    <property type="protein sequence ID" value="QEU81449.1"/>
    <property type="molecule type" value="Genomic_DNA"/>
</dbReference>
<organism evidence="2 3">
    <name type="scientific">Streptomyces subrutilus</name>
    <dbReference type="NCBI Taxonomy" id="36818"/>
    <lineage>
        <taxon>Bacteria</taxon>
        <taxon>Bacillati</taxon>
        <taxon>Actinomycetota</taxon>
        <taxon>Actinomycetes</taxon>
        <taxon>Kitasatosporales</taxon>
        <taxon>Streptomycetaceae</taxon>
        <taxon>Streptomyces</taxon>
    </lineage>
</organism>
<dbReference type="AlphaFoldDB" id="A0A5P2USX8"/>
<keyword evidence="3" id="KW-1185">Reference proteome</keyword>
<dbReference type="OrthoDB" id="3626734at2"/>
<name>A0A5P2USX8_9ACTN</name>
<dbReference type="Proteomes" id="UP000634660">
    <property type="component" value="Unassembled WGS sequence"/>
</dbReference>
<evidence type="ECO:0000313" key="2">
    <source>
        <dbReference type="EMBL" id="QEU81449.1"/>
    </source>
</evidence>
<accession>A0A5P2USX8</accession>
<dbReference type="EMBL" id="BMVX01000037">
    <property type="protein sequence ID" value="GGZ94677.1"/>
    <property type="molecule type" value="Genomic_DNA"/>
</dbReference>
<dbReference type="Proteomes" id="UP000326831">
    <property type="component" value="Chromosome"/>
</dbReference>